<evidence type="ECO:0000313" key="4">
    <source>
        <dbReference type="EMBL" id="GJN21333.1"/>
    </source>
</evidence>
<keyword evidence="2" id="KW-0472">Membrane</keyword>
<feature type="domain" description="Translocon Sec61/SecY plug" evidence="3">
    <location>
        <begin position="75"/>
        <end position="109"/>
    </location>
</feature>
<comment type="subcellular location">
    <subcellularLocation>
        <location evidence="1">Plastid</location>
        <location evidence="1">Chloroplast thylakoid membrane</location>
        <topology evidence="1">Multi-pass membrane protein</topology>
    </subcellularLocation>
</comment>
<feature type="transmembrane region" description="Helical" evidence="2">
    <location>
        <begin position="394"/>
        <end position="415"/>
    </location>
</feature>
<feature type="transmembrane region" description="Helical" evidence="2">
    <location>
        <begin position="156"/>
        <end position="175"/>
    </location>
</feature>
<sequence length="447" mass="49285">MGISPLALGRAYLALLVNLPPNNEKQRTQAIVAIFRTMATRSKFYTFLGLLPEVQCADQITPRHQKVVYTTIALLIFLAARQIPLYGVQLQPGTRPDPLYWGNLFSASNANSLLPLGIIPILVPEIVKQMVVASKCMNVDCNSAEVHALLNRMQKLIGILITIFGAVSYVLHSGAAGKLFGAGNAALVALQILFSGIVVIYLDDVLKKGYGLVSCISLFTATNICGNVLCKTLSPMYFTHHGKGTEYEGAVLAWVHLLITRTDMLPAMREAFYRQNLPNVINLLATCFFVPIAIFSQGLSIALPVRTPYLPGFQVNCLIKISNIAYGSIIFHQILAANLYAITKLLYMNYGGNKLLNQLGTWKGSKQPIPDGGIAYYIAAPPTLSDLHRDPFHALMYVVFVLVTCSLSAICWLRVCVSSKRFCDGFLVLQVWIKCNIDYVLLDQRKH</sequence>
<keyword evidence="2" id="KW-0812">Transmembrane</keyword>
<dbReference type="SUPFAM" id="SSF103491">
    <property type="entry name" value="Preprotein translocase SecY subunit"/>
    <property type="match status" value="1"/>
</dbReference>
<reference evidence="4" key="1">
    <citation type="journal article" date="2018" name="DNA Res.">
        <title>Multiple hybrid de novo genome assembly of finger millet, an orphan allotetraploid crop.</title>
        <authorList>
            <person name="Hatakeyama M."/>
            <person name="Aluri S."/>
            <person name="Balachadran M.T."/>
            <person name="Sivarajan S.R."/>
            <person name="Patrignani A."/>
            <person name="Gruter S."/>
            <person name="Poveda L."/>
            <person name="Shimizu-Inatsugi R."/>
            <person name="Baeten J."/>
            <person name="Francoijs K.J."/>
            <person name="Nataraja K.N."/>
            <person name="Reddy Y.A.N."/>
            <person name="Phadnis S."/>
            <person name="Ravikumar R.L."/>
            <person name="Schlapbach R."/>
            <person name="Sreeman S.M."/>
            <person name="Shimizu K.K."/>
        </authorList>
    </citation>
    <scope>NUCLEOTIDE SEQUENCE</scope>
</reference>
<organism evidence="4 5">
    <name type="scientific">Eleusine coracana subsp. coracana</name>
    <dbReference type="NCBI Taxonomy" id="191504"/>
    <lineage>
        <taxon>Eukaryota</taxon>
        <taxon>Viridiplantae</taxon>
        <taxon>Streptophyta</taxon>
        <taxon>Embryophyta</taxon>
        <taxon>Tracheophyta</taxon>
        <taxon>Spermatophyta</taxon>
        <taxon>Magnoliopsida</taxon>
        <taxon>Liliopsida</taxon>
        <taxon>Poales</taxon>
        <taxon>Poaceae</taxon>
        <taxon>PACMAD clade</taxon>
        <taxon>Chloridoideae</taxon>
        <taxon>Cynodonteae</taxon>
        <taxon>Eleusininae</taxon>
        <taxon>Eleusine</taxon>
    </lineage>
</organism>
<evidence type="ECO:0000313" key="5">
    <source>
        <dbReference type="Proteomes" id="UP001054889"/>
    </source>
</evidence>
<keyword evidence="5" id="KW-1185">Reference proteome</keyword>
<reference evidence="4" key="2">
    <citation type="submission" date="2021-12" db="EMBL/GenBank/DDBJ databases">
        <title>Resequencing data analysis of finger millet.</title>
        <authorList>
            <person name="Hatakeyama M."/>
            <person name="Aluri S."/>
            <person name="Balachadran M.T."/>
            <person name="Sivarajan S.R."/>
            <person name="Poveda L."/>
            <person name="Shimizu-Inatsugi R."/>
            <person name="Schlapbach R."/>
            <person name="Sreeman S.M."/>
            <person name="Shimizu K.K."/>
        </authorList>
    </citation>
    <scope>NUCLEOTIDE SEQUENCE</scope>
</reference>
<dbReference type="Proteomes" id="UP001054889">
    <property type="component" value="Unassembled WGS sequence"/>
</dbReference>
<dbReference type="PIRSF" id="PIRSF004557">
    <property type="entry name" value="SecY"/>
    <property type="match status" value="1"/>
</dbReference>
<dbReference type="AlphaFoldDB" id="A0AAV5EF39"/>
<evidence type="ECO:0000256" key="2">
    <source>
        <dbReference type="SAM" id="Phobius"/>
    </source>
</evidence>
<dbReference type="InterPro" id="IPR023201">
    <property type="entry name" value="SecY_dom_sf"/>
</dbReference>
<proteinExistence type="predicted"/>
<accession>A0AAV5EF39</accession>
<dbReference type="PANTHER" id="PTHR10906">
    <property type="entry name" value="SECY/SEC61-ALPHA FAMILY MEMBER"/>
    <property type="match status" value="1"/>
</dbReference>
<dbReference type="Gene3D" id="1.10.3370.10">
    <property type="entry name" value="SecY subunit domain"/>
    <property type="match status" value="1"/>
</dbReference>
<dbReference type="GO" id="GO:0009535">
    <property type="term" value="C:chloroplast thylakoid membrane"/>
    <property type="evidence" value="ECO:0007669"/>
    <property type="project" value="UniProtKB-SubCell"/>
</dbReference>
<dbReference type="EMBL" id="BQKI01000075">
    <property type="protein sequence ID" value="GJN21333.1"/>
    <property type="molecule type" value="Genomic_DNA"/>
</dbReference>
<feature type="transmembrane region" description="Helical" evidence="2">
    <location>
        <begin position="100"/>
        <end position="123"/>
    </location>
</feature>
<feature type="transmembrane region" description="Helical" evidence="2">
    <location>
        <begin position="209"/>
        <end position="229"/>
    </location>
</feature>
<evidence type="ECO:0000259" key="3">
    <source>
        <dbReference type="Pfam" id="PF10559"/>
    </source>
</evidence>
<feature type="transmembrane region" description="Helical" evidence="2">
    <location>
        <begin position="324"/>
        <end position="347"/>
    </location>
</feature>
<feature type="transmembrane region" description="Helical" evidence="2">
    <location>
        <begin position="181"/>
        <end position="202"/>
    </location>
</feature>
<evidence type="ECO:0000256" key="1">
    <source>
        <dbReference type="ARBA" id="ARBA00004454"/>
    </source>
</evidence>
<dbReference type="InterPro" id="IPR019561">
    <property type="entry name" value="Translocon_Sec61/SecY_plug_dom"/>
</dbReference>
<protein>
    <recommendedName>
        <fullName evidence="3">Translocon Sec61/SecY plug domain-containing protein</fullName>
    </recommendedName>
</protein>
<feature type="transmembrane region" description="Helical" evidence="2">
    <location>
        <begin position="280"/>
        <end position="304"/>
    </location>
</feature>
<feature type="transmembrane region" description="Helical" evidence="2">
    <location>
        <begin position="67"/>
        <end position="88"/>
    </location>
</feature>
<dbReference type="GO" id="GO:0015031">
    <property type="term" value="P:protein transport"/>
    <property type="evidence" value="ECO:0007669"/>
    <property type="project" value="InterPro"/>
</dbReference>
<gene>
    <name evidence="4" type="primary">gb08801</name>
    <name evidence="4" type="ORF">PR202_gb08801</name>
</gene>
<name>A0AAV5EF39_ELECO</name>
<keyword evidence="2" id="KW-1133">Transmembrane helix</keyword>
<comment type="caution">
    <text evidence="4">The sequence shown here is derived from an EMBL/GenBank/DDBJ whole genome shotgun (WGS) entry which is preliminary data.</text>
</comment>
<dbReference type="InterPro" id="IPR002208">
    <property type="entry name" value="SecY/SEC61-alpha"/>
</dbReference>
<dbReference type="Pfam" id="PF10559">
    <property type="entry name" value="Plug_translocon"/>
    <property type="match status" value="1"/>
</dbReference>